<feature type="domain" description="EF-hand" evidence="3">
    <location>
        <begin position="310"/>
        <end position="345"/>
    </location>
</feature>
<comment type="caution">
    <text evidence="4">The sequence shown here is derived from an EMBL/GenBank/DDBJ whole genome shotgun (WGS) entry which is preliminary data.</text>
</comment>
<protein>
    <recommendedName>
        <fullName evidence="3">EF-hand domain-containing protein</fullName>
    </recommendedName>
</protein>
<dbReference type="PROSITE" id="PS50222">
    <property type="entry name" value="EF_HAND_2"/>
    <property type="match status" value="1"/>
</dbReference>
<dbReference type="InterPro" id="IPR011992">
    <property type="entry name" value="EF-hand-dom_pair"/>
</dbReference>
<gene>
    <name evidence="4" type="ORF">SCF082_LOCUS32688</name>
</gene>
<dbReference type="InterPro" id="IPR003961">
    <property type="entry name" value="FN3_dom"/>
</dbReference>
<dbReference type="InterPro" id="IPR002048">
    <property type="entry name" value="EF_hand_dom"/>
</dbReference>
<keyword evidence="1" id="KW-0106">Calcium</keyword>
<feature type="region of interest" description="Disordered" evidence="2">
    <location>
        <begin position="1008"/>
        <end position="1044"/>
    </location>
</feature>
<feature type="non-terminal residue" evidence="4">
    <location>
        <position position="1722"/>
    </location>
</feature>
<dbReference type="SUPFAM" id="SSF49265">
    <property type="entry name" value="Fibronectin type III"/>
    <property type="match status" value="1"/>
</dbReference>
<feature type="region of interest" description="Disordered" evidence="2">
    <location>
        <begin position="486"/>
        <end position="511"/>
    </location>
</feature>
<dbReference type="PROSITE" id="PS00018">
    <property type="entry name" value="EF_HAND_1"/>
    <property type="match status" value="1"/>
</dbReference>
<evidence type="ECO:0000256" key="1">
    <source>
        <dbReference type="ARBA" id="ARBA00022837"/>
    </source>
</evidence>
<dbReference type="InterPro" id="IPR018247">
    <property type="entry name" value="EF_Hand_1_Ca_BS"/>
</dbReference>
<accession>A0ABP0NGP0</accession>
<dbReference type="EMBL" id="CAXAMM010028513">
    <property type="protein sequence ID" value="CAK9062953.1"/>
    <property type="molecule type" value="Genomic_DNA"/>
</dbReference>
<evidence type="ECO:0000259" key="3">
    <source>
        <dbReference type="PROSITE" id="PS50222"/>
    </source>
</evidence>
<dbReference type="InterPro" id="IPR036116">
    <property type="entry name" value="FN3_sf"/>
</dbReference>
<organism evidence="4 5">
    <name type="scientific">Durusdinium trenchii</name>
    <dbReference type="NCBI Taxonomy" id="1381693"/>
    <lineage>
        <taxon>Eukaryota</taxon>
        <taxon>Sar</taxon>
        <taxon>Alveolata</taxon>
        <taxon>Dinophyceae</taxon>
        <taxon>Suessiales</taxon>
        <taxon>Symbiodiniaceae</taxon>
        <taxon>Durusdinium</taxon>
    </lineage>
</organism>
<dbReference type="SUPFAM" id="SSF47473">
    <property type="entry name" value="EF-hand"/>
    <property type="match status" value="1"/>
</dbReference>
<proteinExistence type="predicted"/>
<evidence type="ECO:0000313" key="4">
    <source>
        <dbReference type="EMBL" id="CAK9062953.1"/>
    </source>
</evidence>
<evidence type="ECO:0000313" key="5">
    <source>
        <dbReference type="Proteomes" id="UP001642464"/>
    </source>
</evidence>
<dbReference type="Proteomes" id="UP001642464">
    <property type="component" value="Unassembled WGS sequence"/>
</dbReference>
<keyword evidence="5" id="KW-1185">Reference proteome</keyword>
<reference evidence="4 5" key="1">
    <citation type="submission" date="2024-02" db="EMBL/GenBank/DDBJ databases">
        <authorList>
            <person name="Chen Y."/>
            <person name="Shah S."/>
            <person name="Dougan E. K."/>
            <person name="Thang M."/>
            <person name="Chan C."/>
        </authorList>
    </citation>
    <scope>NUCLEOTIDE SEQUENCE [LARGE SCALE GENOMIC DNA]</scope>
</reference>
<evidence type="ECO:0000256" key="2">
    <source>
        <dbReference type="SAM" id="MobiDB-lite"/>
    </source>
</evidence>
<name>A0ABP0NGP0_9DINO</name>
<feature type="compositionally biased region" description="Low complexity" evidence="2">
    <location>
        <begin position="489"/>
        <end position="499"/>
    </location>
</feature>
<dbReference type="SMART" id="SM00060">
    <property type="entry name" value="FN3"/>
    <property type="match status" value="2"/>
</dbReference>
<sequence length="1722" mass="191838">MTQLFGDVAVAVQALDEALSSEEIRRLPTPTPSPIVPTPVRQVLKALEASMNAVDREEESVVSMLQSLRQNLEEPEASDLLLSLLSSSTFLLSGEPRVDALLGARAPLVLRRWVLQALAREIDGLWANFGQLLLQRLKTFLKGFRWLDKDESGAFGQTEFLRAYMELCMQAGTAESAEGFKTAYDLQRADAGFLFKLLAGSAKKKKNQKQREEEVGVSLYNLVMRVVGVHDQDLRTFRRQVYTHFPNVEACFAAAAEKDASSADLSEQQFLYLGSMLRQSDERLRRRPVVLLDEEVPLEPEKKLRAPNTETDRKFQRFFKGLDINCSGLLSVAEVKQAFAEVAPSVPFTVVRRRILLAYGSLNGLMNEVKRSNEDSDSEVEMGSGATGFAQAEKLSEFLELPSWRISAFLEAIAVKDCEKKKIKLPTDGTDYSIEELAISIFLGKPLDRSLDELVADVQKSDWNRGLTFEEFYRLVVRNDLAAEKAEAPDSPLSPLSPKSPSPKKGKDSKRVSLKPFTAKSLFALEGGVLPVKCTPEQLRVVYNELDPGVGKRVATMAGTYMNLFTAHFFCVLMHTGRFFTALRQHTPPVHLFSKVNALLNSMTNISDILAIDQRSYQGGQRIVCRVRLGAETGPLCGKAPVLCVVPSRMLWTEEGKGHWILDGQKIKTFAQLGCLPHPLPSTRECTVWLTAPWSMTEHRAFDVRVFATDGSGRVPLRQVGGHVSFSVQLPSPPPPALEHITLEPGNNSCSALLHWVPPREEKYCPPVMKHILHIEPVIGVRQHVVNHGDGSVKELDVWNQDLRDLEKRRSLPLHGLQRGVPYRFSVQCAHQVESGAEAKEILGSKSLASEVHVMPVHPAPPEPGMPDVRAWSQTGKMEVIELVLPVEDVASTDRFCCYEIEYRPSGKSDWSRMDDSQVHLSHELKWDDRLQQNVFSCLLIGPKPVIEEREGLQFRARSVNHSGASVWSCPSVTCVLGSVEDQGGGDAEQTELQLQALDVLSAGPAVLGEAADPTPNQSGALSPLARGRSLEGARPQQPRPPRTHCRLRWHLEEGQDCHYQVEAREERLPFYASWSLMPAFYRFKKEEKVGEVIVAGLEAFPPAEPLMLRLVKGSGKRGVCAVVRVNGVAGPPVAPTLQLARTLTAPGSELPVAELHWQEKDPLPEVKVVIEASWELPDASRSEWSVLPCPPPWQLEEEEGMLNICFAQLQLPQGQGDGTSCWLRMRYQGPDGQTGDASAETDAVQLMDAMRSAAAAQEALRRHTIKKNPKRPQQLTVLGGSKSLWEVSWEQKGRSAEGCLYEAQVCFGAPGSETQDEDWQPVQSLYVRQMEDSSRDTPGPRMVSAVVSFRQESLSEEAAWRLRVRIQGGDWSTPSPWQEPGSTDSELPLPGQPSVRSNAFCFSLQWDVTGPKIFVQSLQYEVQVQARKRRGSSKWSDWVAVRAYSTVFDQVSEQVTVIKAIVERSAASDAVKSSFGYEELRFRVRAMSSSGLSAPSEPSETEPLLMVHRALKSAPEPPDLLGRGHVLWEDDKNKSLLQSTLFHVSFPKPPVEVCELNDGWPPVEYRLEAQFGRDVDESDWRSMDRALMISDPDASVVTALVPMMDEDAEDEEFNFEFAQLESRESFARKLPPLEVRFRLAAERLGSDILRFDAVHSKPSHTFSQDLPEMPSNIHILGVSGEMLCILFQWATLARSCKGLLWACVDCQRERQPAPEEEIRQA</sequence>